<protein>
    <recommendedName>
        <fullName evidence="3">BTB domain-containing protein</fullName>
    </recommendedName>
</protein>
<gene>
    <name evidence="1" type="ORF">CC78DRAFT_567866</name>
</gene>
<sequence>MAEAIDMVVAHHQFFGIGQRDSDLIITCGNDTYIVHKAVVCNRPEFFDRAIRFPVGGMYEIVEKYAAVGLKAFILKKFSLAYLYFWKDESFPKAAYHAPTTTPENDGALRNAIYKTISEHMELMKDPEIETLPVEFKYFSVRLLRKKNSQHR</sequence>
<organism evidence="1 2">
    <name type="scientific">Lojkania enalia</name>
    <dbReference type="NCBI Taxonomy" id="147567"/>
    <lineage>
        <taxon>Eukaryota</taxon>
        <taxon>Fungi</taxon>
        <taxon>Dikarya</taxon>
        <taxon>Ascomycota</taxon>
        <taxon>Pezizomycotina</taxon>
        <taxon>Dothideomycetes</taxon>
        <taxon>Pleosporomycetidae</taxon>
        <taxon>Pleosporales</taxon>
        <taxon>Pleosporales incertae sedis</taxon>
        <taxon>Lojkania</taxon>
    </lineage>
</organism>
<dbReference type="PANTHER" id="PTHR47843">
    <property type="entry name" value="BTB DOMAIN-CONTAINING PROTEIN-RELATED"/>
    <property type="match status" value="1"/>
</dbReference>
<accession>A0A9P4KFE6</accession>
<dbReference type="PANTHER" id="PTHR47843:SF5">
    <property type="entry name" value="BTB_POZ DOMAIN PROTEIN"/>
    <property type="match status" value="1"/>
</dbReference>
<dbReference type="OrthoDB" id="6359816at2759"/>
<dbReference type="Proteomes" id="UP000800093">
    <property type="component" value="Unassembled WGS sequence"/>
</dbReference>
<dbReference type="EMBL" id="ML986611">
    <property type="protein sequence ID" value="KAF2265099.1"/>
    <property type="molecule type" value="Genomic_DNA"/>
</dbReference>
<comment type="caution">
    <text evidence="1">The sequence shown here is derived from an EMBL/GenBank/DDBJ whole genome shotgun (WGS) entry which is preliminary data.</text>
</comment>
<dbReference type="AlphaFoldDB" id="A0A9P4KFE6"/>
<evidence type="ECO:0000313" key="2">
    <source>
        <dbReference type="Proteomes" id="UP000800093"/>
    </source>
</evidence>
<reference evidence="2" key="1">
    <citation type="journal article" date="2020" name="Stud. Mycol.">
        <title>101 Dothideomycetes genomes: A test case for predicting lifestyles and emergence of pathogens.</title>
        <authorList>
            <person name="Haridas S."/>
            <person name="Albert R."/>
            <person name="Binder M."/>
            <person name="Bloem J."/>
            <person name="LaButti K."/>
            <person name="Salamov A."/>
            <person name="Andreopoulos B."/>
            <person name="Baker S."/>
            <person name="Barry K."/>
            <person name="Bills G."/>
            <person name="Bluhm B."/>
            <person name="Cannon C."/>
            <person name="Castanera R."/>
            <person name="Culley D."/>
            <person name="Daum C."/>
            <person name="Ezra D."/>
            <person name="Gonzalez J."/>
            <person name="Henrissat B."/>
            <person name="Kuo A."/>
            <person name="Liang C."/>
            <person name="Lipzen A."/>
            <person name="Lutzoni F."/>
            <person name="Magnuson J."/>
            <person name="Mondo S."/>
            <person name="Nolan M."/>
            <person name="Ohm R."/>
            <person name="Pangilinan J."/>
            <person name="Park H.-J."/>
            <person name="Ramirez L."/>
            <person name="Alfaro M."/>
            <person name="Sun H."/>
            <person name="Tritt A."/>
            <person name="Yoshinaga Y."/>
            <person name="Zwiers L.-H."/>
            <person name="Turgeon B."/>
            <person name="Goodwin S."/>
            <person name="Spatafora J."/>
            <person name="Crous P."/>
            <person name="Grigoriev I."/>
        </authorList>
    </citation>
    <scope>NUCLEOTIDE SEQUENCE [LARGE SCALE GENOMIC DNA]</scope>
    <source>
        <strain evidence="2">CBS 304.66</strain>
    </source>
</reference>
<evidence type="ECO:0008006" key="3">
    <source>
        <dbReference type="Google" id="ProtNLM"/>
    </source>
</evidence>
<evidence type="ECO:0000313" key="1">
    <source>
        <dbReference type="EMBL" id="KAF2265099.1"/>
    </source>
</evidence>
<name>A0A9P4KFE6_9PLEO</name>
<keyword evidence="2" id="KW-1185">Reference proteome</keyword>
<proteinExistence type="predicted"/>